<feature type="domain" description="DUF155" evidence="4">
    <location>
        <begin position="334"/>
        <end position="505"/>
    </location>
</feature>
<dbReference type="HOGENOM" id="CLU_011220_1_1_1"/>
<accession>W3WPC1</accession>
<feature type="transmembrane region" description="Helical" evidence="3">
    <location>
        <begin position="533"/>
        <end position="556"/>
    </location>
</feature>
<dbReference type="EMBL" id="KI912118">
    <property type="protein sequence ID" value="ETS75713.1"/>
    <property type="molecule type" value="Genomic_DNA"/>
</dbReference>
<evidence type="ECO:0000256" key="1">
    <source>
        <dbReference type="ARBA" id="ARBA00008306"/>
    </source>
</evidence>
<gene>
    <name evidence="5" type="ORF">PFICI_12657</name>
</gene>
<feature type="compositionally biased region" description="Basic and acidic residues" evidence="2">
    <location>
        <begin position="244"/>
        <end position="256"/>
    </location>
</feature>
<comment type="similarity">
    <text evidence="1">Belongs to the RMD1/sif2 family.</text>
</comment>
<dbReference type="Proteomes" id="UP000030651">
    <property type="component" value="Unassembled WGS sequence"/>
</dbReference>
<evidence type="ECO:0000313" key="6">
    <source>
        <dbReference type="Proteomes" id="UP000030651"/>
    </source>
</evidence>
<dbReference type="GeneID" id="19277670"/>
<dbReference type="InterPro" id="IPR003734">
    <property type="entry name" value="DUF155"/>
</dbReference>
<dbReference type="InParanoid" id="W3WPC1"/>
<name>W3WPC1_PESFW</name>
<sequence>MASSSASSSSTAMDSNPERTPLLHDADRPRPARTVTFNPNPVSSTYFPEPASLSSSPSSVLGTIQPVNALTPVRTTGSIPNPPGPAAHHSTISAMTNRLRRRNSHGGTFTSLPAPLGPIPKLGPQRSSKTAQKLKLLPNPDLGEAVADEESGRDVYSQYTRIQDPVARRDAARLGKADRDRLPRVTAYCTANNYQMEGLLRFLKGRGKTRGANPKLIDECIYTPYNYSTGKGAERAEAVDERIRREREEQEQRERQAQQNSATRPMPSYERRHSTGQLIDVNDGTTTPGIDDSFNGGRDSHSNLSYPSHLEETHDPSEGHHQADFDTTVHVPEVFLFEYGVVVIWGMSLAHEQRFLKDIAKFELEKLDIDDVETECFNFYYTQEYQARIYNDFITLRDKNNYMIKLAISHALAQSVKTSLFEELIASTIDTCKDIPTQIALTGKIALSRNQINMQIGELFILRINIHLNGSVLDTPELFWVEPALEPVYQAVRSYLEMDQRVGLLTERLDVIADLLAVLKDQLSHGHGEKLEWIVIVLIAAEILVAAVNIVVDLYAGVD</sequence>
<keyword evidence="3" id="KW-0472">Membrane</keyword>
<dbReference type="FunCoup" id="W3WPC1">
    <property type="interactions" value="105"/>
</dbReference>
<evidence type="ECO:0000259" key="4">
    <source>
        <dbReference type="Pfam" id="PF02582"/>
    </source>
</evidence>
<reference evidence="6" key="1">
    <citation type="journal article" date="2015" name="BMC Genomics">
        <title>Genomic and transcriptomic analysis of the endophytic fungus Pestalotiopsis fici reveals its lifestyle and high potential for synthesis of natural products.</title>
        <authorList>
            <person name="Wang X."/>
            <person name="Zhang X."/>
            <person name="Liu L."/>
            <person name="Xiang M."/>
            <person name="Wang W."/>
            <person name="Sun X."/>
            <person name="Che Y."/>
            <person name="Guo L."/>
            <person name="Liu G."/>
            <person name="Guo L."/>
            <person name="Wang C."/>
            <person name="Yin W.B."/>
            <person name="Stadler M."/>
            <person name="Zhang X."/>
            <person name="Liu X."/>
        </authorList>
    </citation>
    <scope>NUCLEOTIDE SEQUENCE [LARGE SCALE GENOMIC DNA]</scope>
    <source>
        <strain evidence="6">W106-1 / CGMCC3.15140</strain>
    </source>
</reference>
<evidence type="ECO:0000313" key="5">
    <source>
        <dbReference type="EMBL" id="ETS75713.1"/>
    </source>
</evidence>
<keyword evidence="3" id="KW-1133">Transmembrane helix</keyword>
<proteinExistence type="inferred from homology"/>
<feature type="compositionally biased region" description="Polar residues" evidence="2">
    <location>
        <begin position="35"/>
        <end position="46"/>
    </location>
</feature>
<dbReference type="PANTHER" id="PTHR16255">
    <property type="entry name" value="REQUIRED FOR MEIOTIC NUCLEAR DIVISION PROTEIN 1 HOMOLOG"/>
    <property type="match status" value="1"/>
</dbReference>
<dbReference type="KEGG" id="pfy:PFICI_12657"/>
<feature type="compositionally biased region" description="Low complexity" evidence="2">
    <location>
        <begin position="1"/>
        <end position="10"/>
    </location>
</feature>
<feature type="region of interest" description="Disordered" evidence="2">
    <location>
        <begin position="102"/>
        <end position="131"/>
    </location>
</feature>
<dbReference type="Pfam" id="PF02582">
    <property type="entry name" value="DUF155"/>
    <property type="match status" value="1"/>
</dbReference>
<keyword evidence="6" id="KW-1185">Reference proteome</keyword>
<dbReference type="OrthoDB" id="18302at2759"/>
<feature type="compositionally biased region" description="Basic and acidic residues" evidence="2">
    <location>
        <begin position="309"/>
        <end position="323"/>
    </location>
</feature>
<dbReference type="OMA" id="SHRHGEY"/>
<feature type="region of interest" description="Disordered" evidence="2">
    <location>
        <begin position="244"/>
        <end position="323"/>
    </location>
</feature>
<dbReference type="InterPro" id="IPR051624">
    <property type="entry name" value="RMD1/Sad1-interacting"/>
</dbReference>
<protein>
    <recommendedName>
        <fullName evidence="4">DUF155 domain-containing protein</fullName>
    </recommendedName>
</protein>
<evidence type="ECO:0000256" key="2">
    <source>
        <dbReference type="SAM" id="MobiDB-lite"/>
    </source>
</evidence>
<evidence type="ECO:0000256" key="3">
    <source>
        <dbReference type="SAM" id="Phobius"/>
    </source>
</evidence>
<dbReference type="RefSeq" id="XP_007839429.1">
    <property type="nucleotide sequence ID" value="XM_007841238.1"/>
</dbReference>
<feature type="region of interest" description="Disordered" evidence="2">
    <location>
        <begin position="1"/>
        <end position="59"/>
    </location>
</feature>
<organism evidence="5 6">
    <name type="scientific">Pestalotiopsis fici (strain W106-1 / CGMCC3.15140)</name>
    <dbReference type="NCBI Taxonomy" id="1229662"/>
    <lineage>
        <taxon>Eukaryota</taxon>
        <taxon>Fungi</taxon>
        <taxon>Dikarya</taxon>
        <taxon>Ascomycota</taxon>
        <taxon>Pezizomycotina</taxon>
        <taxon>Sordariomycetes</taxon>
        <taxon>Xylariomycetidae</taxon>
        <taxon>Amphisphaeriales</taxon>
        <taxon>Sporocadaceae</taxon>
        <taxon>Pestalotiopsis</taxon>
    </lineage>
</organism>
<dbReference type="GO" id="GO:0005739">
    <property type="term" value="C:mitochondrion"/>
    <property type="evidence" value="ECO:0007669"/>
    <property type="project" value="UniProtKB-ARBA"/>
</dbReference>
<dbReference type="eggNOG" id="KOG2861">
    <property type="taxonomic scope" value="Eukaryota"/>
</dbReference>
<dbReference type="AlphaFoldDB" id="W3WPC1"/>
<feature type="compositionally biased region" description="Basic and acidic residues" evidence="2">
    <location>
        <begin position="21"/>
        <end position="30"/>
    </location>
</feature>
<dbReference type="PANTHER" id="PTHR16255:SF15">
    <property type="entry name" value="SPORULATION PROTEIN RMD1"/>
    <property type="match status" value="1"/>
</dbReference>
<keyword evidence="3" id="KW-0812">Transmembrane</keyword>